<evidence type="ECO:0000256" key="1">
    <source>
        <dbReference type="SAM" id="SignalP"/>
    </source>
</evidence>
<evidence type="ECO:0000313" key="3">
    <source>
        <dbReference type="EMBL" id="OMH80472.1"/>
    </source>
</evidence>
<dbReference type="EMBL" id="LSSK01001174">
    <property type="protein sequence ID" value="OMH80472.1"/>
    <property type="molecule type" value="Genomic_DNA"/>
</dbReference>
<dbReference type="EMBL" id="LSSK01001213">
    <property type="protein sequence ID" value="OMH80367.1"/>
    <property type="molecule type" value="Genomic_DNA"/>
</dbReference>
<comment type="caution">
    <text evidence="2">The sequence shown here is derived from an EMBL/GenBank/DDBJ whole genome shotgun (WGS) entry which is preliminary data.</text>
</comment>
<evidence type="ECO:0000313" key="4">
    <source>
        <dbReference type="Proteomes" id="UP000188320"/>
    </source>
</evidence>
<protein>
    <recommendedName>
        <fullName evidence="5">Secreted protein</fullName>
    </recommendedName>
</protein>
<dbReference type="AlphaFoldDB" id="A0A1R1PHE9"/>
<evidence type="ECO:0000313" key="2">
    <source>
        <dbReference type="EMBL" id="OMH80367.1"/>
    </source>
</evidence>
<feature type="chain" id="PRO_5015068920" description="Secreted protein" evidence="1">
    <location>
        <begin position="19"/>
        <end position="74"/>
    </location>
</feature>
<organism evidence="2 4">
    <name type="scientific">Zancudomyces culisetae</name>
    <name type="common">Gut fungus</name>
    <name type="synonym">Smittium culisetae</name>
    <dbReference type="NCBI Taxonomy" id="1213189"/>
    <lineage>
        <taxon>Eukaryota</taxon>
        <taxon>Fungi</taxon>
        <taxon>Fungi incertae sedis</taxon>
        <taxon>Zoopagomycota</taxon>
        <taxon>Kickxellomycotina</taxon>
        <taxon>Harpellomycetes</taxon>
        <taxon>Harpellales</taxon>
        <taxon>Legeriomycetaceae</taxon>
        <taxon>Zancudomyces</taxon>
    </lineage>
</organism>
<reference evidence="2" key="2">
    <citation type="submission" date="2017-01" db="EMBL/GenBank/DDBJ databases">
        <authorList>
            <person name="Mah S.A."/>
            <person name="Swanson W.J."/>
            <person name="Moy G.W."/>
            <person name="Vacquier V.D."/>
        </authorList>
    </citation>
    <scope>NUCLEOTIDE SEQUENCE [LARGE SCALE GENOMIC DNA]</scope>
    <source>
        <strain evidence="2">COL-18-3</strain>
    </source>
</reference>
<keyword evidence="1" id="KW-0732">Signal</keyword>
<keyword evidence="4" id="KW-1185">Reference proteome</keyword>
<name>A0A1R1PHE9_ZANCU</name>
<feature type="signal peptide" evidence="1">
    <location>
        <begin position="1"/>
        <end position="18"/>
    </location>
</feature>
<accession>A0A1R1PHE9</accession>
<sequence length="74" mass="8393">MGLHLAFVHLSIFVPGNAVSPASMKRFGLIFMYTKNSSIHHSVVKGFFEPEFECTICNMVSPTHFPRCRVNKCF</sequence>
<gene>
    <name evidence="3" type="ORF">AX774_g6085</name>
    <name evidence="2" type="ORF">AX774_g6201</name>
</gene>
<evidence type="ECO:0008006" key="5">
    <source>
        <dbReference type="Google" id="ProtNLM"/>
    </source>
</evidence>
<proteinExistence type="predicted"/>
<reference evidence="4" key="1">
    <citation type="submission" date="2017-01" db="EMBL/GenBank/DDBJ databases">
        <authorList>
            <person name="Wang Y."/>
            <person name="White M."/>
            <person name="Kvist S."/>
            <person name="Moncalvo J.-M."/>
        </authorList>
    </citation>
    <scope>NUCLEOTIDE SEQUENCE [LARGE SCALE GENOMIC DNA]</scope>
    <source>
        <strain evidence="4">COL-18-3</strain>
    </source>
</reference>
<dbReference type="Proteomes" id="UP000188320">
    <property type="component" value="Unassembled WGS sequence"/>
</dbReference>